<proteinExistence type="predicted"/>
<evidence type="ECO:0000256" key="2">
    <source>
        <dbReference type="ARBA" id="ARBA00022448"/>
    </source>
</evidence>
<feature type="transmembrane region" description="Helical" evidence="6">
    <location>
        <begin position="160"/>
        <end position="180"/>
    </location>
</feature>
<dbReference type="Pfam" id="PF07690">
    <property type="entry name" value="MFS_1"/>
    <property type="match status" value="1"/>
</dbReference>
<dbReference type="SUPFAM" id="SSF103473">
    <property type="entry name" value="MFS general substrate transporter"/>
    <property type="match status" value="1"/>
</dbReference>
<sequence length="387" mass="40323">MRTFYYLLALTLAALNLRPAITSISPLLESIQASLGMSGATASLLTTLPVLCMGIFSPFAAVISKKIGLERAIFVSLIFITVATLMRGVVGSVVLLVVTAFLAGIGIGLAGPLLSGFIKQHFPKKPGFVSVYSVSLVIGAGIATGFAVPVYDGFSGNWQLALAVWGTLGVIALLAWIGLIQKRPTALKTTNAALPFRDKRALLITLFFGFMATVFYTVTAWAAPIVISFGYSTAMAAAGVTVFQFIQIPVSLVLPSIVSKYGYITPALIGCSAIELVGVICLLVGVHPLLALGLIGFGAGGLFPLALMIPIIETDTADKASALSALNQGGGYIFAALGPLAVGTLFDVFGTFKPALYVLLVVIMSMGVVQYLLGRPAKVEGVKNKLG</sequence>
<feature type="transmembrane region" description="Helical" evidence="6">
    <location>
        <begin position="44"/>
        <end position="63"/>
    </location>
</feature>
<dbReference type="PANTHER" id="PTHR23523">
    <property type="match status" value="1"/>
</dbReference>
<organism evidence="8 9">
    <name type="scientific">Shouchella lehensis</name>
    <dbReference type="NCBI Taxonomy" id="300825"/>
    <lineage>
        <taxon>Bacteria</taxon>
        <taxon>Bacillati</taxon>
        <taxon>Bacillota</taxon>
        <taxon>Bacilli</taxon>
        <taxon>Bacillales</taxon>
        <taxon>Bacillaceae</taxon>
        <taxon>Shouchella</taxon>
    </lineage>
</organism>
<evidence type="ECO:0000256" key="3">
    <source>
        <dbReference type="ARBA" id="ARBA00022692"/>
    </source>
</evidence>
<feature type="transmembrane region" description="Helical" evidence="6">
    <location>
        <begin position="72"/>
        <end position="90"/>
    </location>
</feature>
<dbReference type="InterPro" id="IPR011701">
    <property type="entry name" value="MFS"/>
</dbReference>
<keyword evidence="4 6" id="KW-1133">Transmembrane helix</keyword>
<dbReference type="InterPro" id="IPR020846">
    <property type="entry name" value="MFS_dom"/>
</dbReference>
<comment type="subcellular location">
    <subcellularLocation>
        <location evidence="1">Cell membrane</location>
        <topology evidence="1">Multi-pass membrane protein</topology>
    </subcellularLocation>
</comment>
<evidence type="ECO:0000313" key="9">
    <source>
        <dbReference type="Proteomes" id="UP000298210"/>
    </source>
</evidence>
<evidence type="ECO:0000256" key="6">
    <source>
        <dbReference type="SAM" id="Phobius"/>
    </source>
</evidence>
<feature type="transmembrane region" description="Helical" evidence="6">
    <location>
        <begin position="201"/>
        <end position="223"/>
    </location>
</feature>
<keyword evidence="5 6" id="KW-0472">Membrane</keyword>
<accession>A0A4Y7WGJ9</accession>
<dbReference type="GO" id="GO:0005886">
    <property type="term" value="C:plasma membrane"/>
    <property type="evidence" value="ECO:0007669"/>
    <property type="project" value="UniProtKB-SubCell"/>
</dbReference>
<feature type="transmembrane region" description="Helical" evidence="6">
    <location>
        <begin position="355"/>
        <end position="373"/>
    </location>
</feature>
<evidence type="ECO:0000256" key="5">
    <source>
        <dbReference type="ARBA" id="ARBA00023136"/>
    </source>
</evidence>
<dbReference type="InterPro" id="IPR036259">
    <property type="entry name" value="MFS_trans_sf"/>
</dbReference>
<dbReference type="PANTHER" id="PTHR23523:SF2">
    <property type="entry name" value="2-NITROIMIDAZOLE TRANSPORTER"/>
    <property type="match status" value="1"/>
</dbReference>
<dbReference type="InterPro" id="IPR052524">
    <property type="entry name" value="MFS_Cyanate_Porter"/>
</dbReference>
<name>A0A4Y7WGJ9_9BACI</name>
<feature type="transmembrane region" description="Helical" evidence="6">
    <location>
        <begin position="229"/>
        <end position="254"/>
    </location>
</feature>
<dbReference type="Proteomes" id="UP000298210">
    <property type="component" value="Unassembled WGS sequence"/>
</dbReference>
<feature type="transmembrane region" description="Helical" evidence="6">
    <location>
        <begin position="261"/>
        <end position="285"/>
    </location>
</feature>
<dbReference type="EMBL" id="SNUX01000004">
    <property type="protein sequence ID" value="TES46733.1"/>
    <property type="molecule type" value="Genomic_DNA"/>
</dbReference>
<evidence type="ECO:0000313" key="8">
    <source>
        <dbReference type="EMBL" id="TES46733.1"/>
    </source>
</evidence>
<feature type="transmembrane region" description="Helical" evidence="6">
    <location>
        <begin position="332"/>
        <end position="349"/>
    </location>
</feature>
<comment type="caution">
    <text evidence="8">The sequence shown here is derived from an EMBL/GenBank/DDBJ whole genome shotgun (WGS) entry which is preliminary data.</text>
</comment>
<feature type="transmembrane region" description="Helical" evidence="6">
    <location>
        <begin position="291"/>
        <end position="312"/>
    </location>
</feature>
<feature type="domain" description="Major facilitator superfamily (MFS) profile" evidence="7">
    <location>
        <begin position="6"/>
        <end position="378"/>
    </location>
</feature>
<dbReference type="RefSeq" id="WP_134260087.1">
    <property type="nucleotide sequence ID" value="NZ_LDIM01000013.1"/>
</dbReference>
<dbReference type="PROSITE" id="PS50850">
    <property type="entry name" value="MFS"/>
    <property type="match status" value="1"/>
</dbReference>
<evidence type="ECO:0000256" key="4">
    <source>
        <dbReference type="ARBA" id="ARBA00022989"/>
    </source>
</evidence>
<keyword evidence="2" id="KW-0813">Transport</keyword>
<protein>
    <submittedName>
        <fullName evidence="8">MFS transporter</fullName>
    </submittedName>
</protein>
<dbReference type="AlphaFoldDB" id="A0A4Y7WGJ9"/>
<feature type="transmembrane region" description="Helical" evidence="6">
    <location>
        <begin position="96"/>
        <end position="117"/>
    </location>
</feature>
<dbReference type="GO" id="GO:0022857">
    <property type="term" value="F:transmembrane transporter activity"/>
    <property type="evidence" value="ECO:0007669"/>
    <property type="project" value="InterPro"/>
</dbReference>
<evidence type="ECO:0000256" key="1">
    <source>
        <dbReference type="ARBA" id="ARBA00004651"/>
    </source>
</evidence>
<dbReference type="Gene3D" id="1.20.1250.20">
    <property type="entry name" value="MFS general substrate transporter like domains"/>
    <property type="match status" value="1"/>
</dbReference>
<keyword evidence="3 6" id="KW-0812">Transmembrane</keyword>
<reference evidence="8 9" key="1">
    <citation type="submission" date="2019-03" db="EMBL/GenBank/DDBJ databases">
        <authorList>
            <person name="Liu G."/>
        </authorList>
    </citation>
    <scope>NUCLEOTIDE SEQUENCE [LARGE SCALE GENOMIC DNA]</scope>
    <source>
        <strain evidence="8 9">DSM 19099</strain>
    </source>
</reference>
<evidence type="ECO:0000259" key="7">
    <source>
        <dbReference type="PROSITE" id="PS50850"/>
    </source>
</evidence>
<feature type="transmembrane region" description="Helical" evidence="6">
    <location>
        <begin position="129"/>
        <end position="148"/>
    </location>
</feature>
<gene>
    <name evidence="8" type="ORF">E2L03_18825</name>
</gene>